<dbReference type="PROSITE" id="PS52050">
    <property type="entry name" value="WYL"/>
    <property type="match status" value="1"/>
</dbReference>
<evidence type="ECO:0000259" key="2">
    <source>
        <dbReference type="Pfam" id="PF13280"/>
    </source>
</evidence>
<dbReference type="PANTHER" id="PTHR34580:SF3">
    <property type="entry name" value="PROTEIN PAFB"/>
    <property type="match status" value="1"/>
</dbReference>
<sequence>MRSLRLFALLDHLRGRSVPISADTLAEMLGVSVRTIYRDMVTLQAMGAPVRGEPGVGYQLEQGYFLPPLHLDHDEMEAVMLGMRLIAARSDKPLAAAARRASAKFAASMGPDRQAAYSNLPLRAVSRRTSESECAKAHLPLLRDAIRGRLILRITYADLSENESERTIRPLGLTLFDAAWLLTSWCEARNAFRNFRVDRIATVSGTGTTFRHEKGRRFEDYLKTL</sequence>
<dbReference type="InterPro" id="IPR026881">
    <property type="entry name" value="WYL_dom"/>
</dbReference>
<proteinExistence type="predicted"/>
<accession>A0A0A1W4E9</accession>
<dbReference type="AlphaFoldDB" id="A0A0A1W4E9"/>
<comment type="caution">
    <text evidence="3">The sequence shown here is derived from an EMBL/GenBank/DDBJ whole genome shotgun (WGS) entry which is preliminary data.</text>
</comment>
<evidence type="ECO:0000313" key="4">
    <source>
        <dbReference type="Proteomes" id="UP000032305"/>
    </source>
</evidence>
<reference evidence="3 4" key="1">
    <citation type="submission" date="2014-11" db="EMBL/GenBank/DDBJ databases">
        <title>Whole genome shotgun sequence of Sphingomonas parapaucimobilis NBRC 15100.</title>
        <authorList>
            <person name="Katano-Makiyama Y."/>
            <person name="Hosoyama A."/>
            <person name="Hashimoto M."/>
            <person name="Hosoyama Y."/>
            <person name="Noguchi M."/>
            <person name="Numata M."/>
            <person name="Tsuchikane K."/>
            <person name="Hirakata S."/>
            <person name="Uohara A."/>
            <person name="Shimodaira J."/>
            <person name="Ohji S."/>
            <person name="Ichikawa N."/>
            <person name="Kimura A."/>
            <person name="Yamazoe A."/>
            <person name="Fujita N."/>
        </authorList>
    </citation>
    <scope>NUCLEOTIDE SEQUENCE [LARGE SCALE GENOMIC DNA]</scope>
    <source>
        <strain evidence="3 4">NBRC 15100</strain>
    </source>
</reference>
<dbReference type="eggNOG" id="COG2378">
    <property type="taxonomic scope" value="Bacteria"/>
</dbReference>
<dbReference type="Pfam" id="PF13280">
    <property type="entry name" value="WYL"/>
    <property type="match status" value="1"/>
</dbReference>
<protein>
    <submittedName>
        <fullName evidence="3">Putative transcriptional regulator</fullName>
    </submittedName>
</protein>
<dbReference type="Pfam" id="PF08279">
    <property type="entry name" value="HTH_11"/>
    <property type="match status" value="1"/>
</dbReference>
<dbReference type="EMBL" id="BBPI01000018">
    <property type="protein sequence ID" value="GAM00082.1"/>
    <property type="molecule type" value="Genomic_DNA"/>
</dbReference>
<dbReference type="PANTHER" id="PTHR34580">
    <property type="match status" value="1"/>
</dbReference>
<dbReference type="Proteomes" id="UP000032305">
    <property type="component" value="Unassembled WGS sequence"/>
</dbReference>
<evidence type="ECO:0000259" key="1">
    <source>
        <dbReference type="Pfam" id="PF08279"/>
    </source>
</evidence>
<dbReference type="InterPro" id="IPR013196">
    <property type="entry name" value="HTH_11"/>
</dbReference>
<name>A0A0A1W4E9_9SPHN</name>
<dbReference type="Gene3D" id="1.10.10.10">
    <property type="entry name" value="Winged helix-like DNA-binding domain superfamily/Winged helix DNA-binding domain"/>
    <property type="match status" value="1"/>
</dbReference>
<feature type="domain" description="Helix-turn-helix type 11" evidence="1">
    <location>
        <begin position="5"/>
        <end position="59"/>
    </location>
</feature>
<dbReference type="SUPFAM" id="SSF46785">
    <property type="entry name" value="Winged helix' DNA-binding domain"/>
    <property type="match status" value="1"/>
</dbReference>
<dbReference type="OrthoDB" id="9807255at2"/>
<dbReference type="InterPro" id="IPR036390">
    <property type="entry name" value="WH_DNA-bd_sf"/>
</dbReference>
<organism evidence="3 4">
    <name type="scientific">Sphingomonas parapaucimobilis NBRC 15100</name>
    <dbReference type="NCBI Taxonomy" id="1219049"/>
    <lineage>
        <taxon>Bacteria</taxon>
        <taxon>Pseudomonadati</taxon>
        <taxon>Pseudomonadota</taxon>
        <taxon>Alphaproteobacteria</taxon>
        <taxon>Sphingomonadales</taxon>
        <taxon>Sphingomonadaceae</taxon>
        <taxon>Sphingomonas</taxon>
    </lineage>
</organism>
<dbReference type="InterPro" id="IPR036388">
    <property type="entry name" value="WH-like_DNA-bd_sf"/>
</dbReference>
<feature type="domain" description="WYL" evidence="2">
    <location>
        <begin position="138"/>
        <end position="203"/>
    </location>
</feature>
<evidence type="ECO:0000313" key="3">
    <source>
        <dbReference type="EMBL" id="GAM00082.1"/>
    </source>
</evidence>
<keyword evidence="4" id="KW-1185">Reference proteome</keyword>
<gene>
    <name evidence="3" type="ORF">SP5_018_01120</name>
</gene>
<dbReference type="InterPro" id="IPR051534">
    <property type="entry name" value="CBASS_pafABC_assoc_protein"/>
</dbReference>
<dbReference type="RefSeq" id="WP_042484289.1">
    <property type="nucleotide sequence ID" value="NZ_BBPI01000018.1"/>
</dbReference>